<evidence type="ECO:0000259" key="5">
    <source>
        <dbReference type="Pfam" id="PF02729"/>
    </source>
</evidence>
<accession>A0ABX0JE78</accession>
<dbReference type="InterPro" id="IPR006131">
    <property type="entry name" value="Asp_carbamoyltransf_Asp/Orn-bd"/>
</dbReference>
<proteinExistence type="inferred from homology"/>
<dbReference type="PANTHER" id="PTHR45753:SF3">
    <property type="entry name" value="ORNITHINE TRANSCARBAMYLASE, MITOCHONDRIAL"/>
    <property type="match status" value="1"/>
</dbReference>
<comment type="function">
    <text evidence="1">Reversibly catalyzes the transfer of the carbamoyl group from carbamoyl phosphate (CP) to the N(epsilon) atom of ornithine (ORN) to produce L-citrulline.</text>
</comment>
<dbReference type="InterPro" id="IPR006130">
    <property type="entry name" value="Asp/Orn_carbamoylTrfase"/>
</dbReference>
<feature type="domain" description="Aspartate/ornithine carbamoyltransferase Asp/Orn-binding" evidence="4">
    <location>
        <begin position="144"/>
        <end position="277"/>
    </location>
</feature>
<protein>
    <submittedName>
        <fullName evidence="6">Ornithine carbamoyltransferase</fullName>
    </submittedName>
</protein>
<gene>
    <name evidence="6" type="ORF">G9U52_32125</name>
</gene>
<keyword evidence="7" id="KW-1185">Reference proteome</keyword>
<comment type="caution">
    <text evidence="6">The sequence shown here is derived from an EMBL/GenBank/DDBJ whole genome shotgun (WGS) entry which is preliminary data.</text>
</comment>
<dbReference type="InterPro" id="IPR006132">
    <property type="entry name" value="Asp/Orn_carbamoyltranf_P-bd"/>
</dbReference>
<evidence type="ECO:0000313" key="6">
    <source>
        <dbReference type="EMBL" id="NHN34442.1"/>
    </source>
</evidence>
<comment type="similarity">
    <text evidence="3">Belongs to the aspartate/ornithine carbamoyltransferase superfamily.</text>
</comment>
<dbReference type="PRINTS" id="PR00100">
    <property type="entry name" value="AOTCASE"/>
</dbReference>
<evidence type="ECO:0000256" key="1">
    <source>
        <dbReference type="ARBA" id="ARBA00003822"/>
    </source>
</evidence>
<dbReference type="Gene3D" id="3.40.50.1370">
    <property type="entry name" value="Aspartate/ornithine carbamoyltransferase"/>
    <property type="match status" value="2"/>
</dbReference>
<dbReference type="Pfam" id="PF00185">
    <property type="entry name" value="OTCace"/>
    <property type="match status" value="1"/>
</dbReference>
<dbReference type="PANTHER" id="PTHR45753">
    <property type="entry name" value="ORNITHINE CARBAMOYLTRANSFERASE, MITOCHONDRIAL"/>
    <property type="match status" value="1"/>
</dbReference>
<dbReference type="Proteomes" id="UP001165962">
    <property type="component" value="Unassembled WGS sequence"/>
</dbReference>
<organism evidence="6 7">
    <name type="scientific">Paenibacillus agricola</name>
    <dbReference type="NCBI Taxonomy" id="2716264"/>
    <lineage>
        <taxon>Bacteria</taxon>
        <taxon>Bacillati</taxon>
        <taxon>Bacillota</taxon>
        <taxon>Bacilli</taxon>
        <taxon>Bacillales</taxon>
        <taxon>Paenibacillaceae</taxon>
        <taxon>Paenibacillus</taxon>
    </lineage>
</organism>
<dbReference type="InterPro" id="IPR036901">
    <property type="entry name" value="Asp/Orn_carbamoylTrfase_sf"/>
</dbReference>
<feature type="domain" description="Aspartate/ornithine carbamoyltransferase carbamoyl-P binding" evidence="5">
    <location>
        <begin position="2"/>
        <end position="134"/>
    </location>
</feature>
<name>A0ABX0JE78_9BACL</name>
<evidence type="ECO:0000313" key="7">
    <source>
        <dbReference type="Proteomes" id="UP001165962"/>
    </source>
</evidence>
<dbReference type="EMBL" id="JAAOIW010000019">
    <property type="protein sequence ID" value="NHN34442.1"/>
    <property type="molecule type" value="Genomic_DNA"/>
</dbReference>
<sequence>MHFLDLKDLSSLQIDELFKLTDQLSLQGGAKPLGGKTFVLFFPESSIRTRISFEKGIQDLGGQCLLFPPEALDKREQLSDVIQYIENWADGVIVRHPDLSTIQQLSLHTSIPIINAMTAENHPCEILADLYTISKMKENFTELVYTFVGHAGNISRSWMDMAKVMDLQFNHICTSGHELGEESRNYRFYTELEAVLMDSDVVLTDSLPEALRTKDYISNYQITLAKMKLTPKHSLLNPCPPFFRNEEVSEDAIDSEYFVGHAFKKNLIFVQQAILLYCLFHT</sequence>
<dbReference type="PRINTS" id="PR00102">
    <property type="entry name" value="OTCASE"/>
</dbReference>
<dbReference type="InterPro" id="IPR002292">
    <property type="entry name" value="Orn/put_carbamltrans"/>
</dbReference>
<dbReference type="Pfam" id="PF02729">
    <property type="entry name" value="OTCace_N"/>
    <property type="match status" value="1"/>
</dbReference>
<reference evidence="6" key="1">
    <citation type="submission" date="2020-03" db="EMBL/GenBank/DDBJ databases">
        <title>Draft sequencing of Paenibacilllus sp. S3N08.</title>
        <authorList>
            <person name="Kim D.-U."/>
        </authorList>
    </citation>
    <scope>NUCLEOTIDE SEQUENCE</scope>
    <source>
        <strain evidence="6">S3N08</strain>
    </source>
</reference>
<evidence type="ECO:0000259" key="4">
    <source>
        <dbReference type="Pfam" id="PF00185"/>
    </source>
</evidence>
<dbReference type="SUPFAM" id="SSF53671">
    <property type="entry name" value="Aspartate/ornithine carbamoyltransferase"/>
    <property type="match status" value="1"/>
</dbReference>
<keyword evidence="2 3" id="KW-0808">Transferase</keyword>
<evidence type="ECO:0000256" key="3">
    <source>
        <dbReference type="RuleBase" id="RU003634"/>
    </source>
</evidence>
<evidence type="ECO:0000256" key="2">
    <source>
        <dbReference type="ARBA" id="ARBA00022679"/>
    </source>
</evidence>